<keyword evidence="3" id="KW-1185">Reference proteome</keyword>
<name>A0A6A3GTN5_9STRA</name>
<dbReference type="AlphaFoldDB" id="A0A6A3GTN5"/>
<evidence type="ECO:0000313" key="2">
    <source>
        <dbReference type="EMBL" id="KAE9267096.1"/>
    </source>
</evidence>
<comment type="caution">
    <text evidence="1">The sequence shown here is derived from an EMBL/GenBank/DDBJ whole genome shotgun (WGS) entry which is preliminary data.</text>
</comment>
<evidence type="ECO:0000313" key="3">
    <source>
        <dbReference type="Proteomes" id="UP000434957"/>
    </source>
</evidence>
<protein>
    <submittedName>
        <fullName evidence="1">Uncharacterized protein</fullName>
    </submittedName>
</protein>
<gene>
    <name evidence="1" type="ORF">PR002_g30234</name>
    <name evidence="2" type="ORF">PR003_g31897</name>
</gene>
<dbReference type="EMBL" id="QXFU01006670">
    <property type="protein sequence ID" value="KAE8960386.1"/>
    <property type="molecule type" value="Genomic_DNA"/>
</dbReference>
<organism evidence="1 4">
    <name type="scientific">Phytophthora rubi</name>
    <dbReference type="NCBI Taxonomy" id="129364"/>
    <lineage>
        <taxon>Eukaryota</taxon>
        <taxon>Sar</taxon>
        <taxon>Stramenopiles</taxon>
        <taxon>Oomycota</taxon>
        <taxon>Peronosporomycetes</taxon>
        <taxon>Peronosporales</taxon>
        <taxon>Peronosporaceae</taxon>
        <taxon>Phytophthora</taxon>
    </lineage>
</organism>
<dbReference type="Proteomes" id="UP000434957">
    <property type="component" value="Unassembled WGS sequence"/>
</dbReference>
<dbReference type="EMBL" id="QXFT01007117">
    <property type="protein sequence ID" value="KAE9267096.1"/>
    <property type="molecule type" value="Genomic_DNA"/>
</dbReference>
<reference evidence="1 4" key="1">
    <citation type="submission" date="2018-09" db="EMBL/GenBank/DDBJ databases">
        <title>Genomic investigation of the strawberry pathogen Phytophthora fragariae indicates pathogenicity is determined by transcriptional variation in three key races.</title>
        <authorList>
            <person name="Adams T.M."/>
            <person name="Armitage A.D."/>
            <person name="Sobczyk M.K."/>
            <person name="Bates H.J."/>
            <person name="Dunwell J.M."/>
            <person name="Nellist C.F."/>
            <person name="Harrison R.J."/>
        </authorList>
    </citation>
    <scope>NUCLEOTIDE SEQUENCE [LARGE SCALE GENOMIC DNA]</scope>
    <source>
        <strain evidence="1 4">SCRP324</strain>
        <strain evidence="2 3">SCRP333</strain>
    </source>
</reference>
<sequence>MGCFAATRRARAFCLVNVGHTILAGANPRSAAVRASSAAFSTRVSVVGGAPNMRHRRARCSQPT</sequence>
<evidence type="ECO:0000313" key="4">
    <source>
        <dbReference type="Proteomes" id="UP000435112"/>
    </source>
</evidence>
<accession>A0A6A3GTN5</accession>
<dbReference type="Proteomes" id="UP000435112">
    <property type="component" value="Unassembled WGS sequence"/>
</dbReference>
<evidence type="ECO:0000313" key="1">
    <source>
        <dbReference type="EMBL" id="KAE8960386.1"/>
    </source>
</evidence>
<proteinExistence type="predicted"/>